<accession>A0A8H7UDB9</accession>
<dbReference type="InterPro" id="IPR040059">
    <property type="entry name" value="PUM3"/>
</dbReference>
<evidence type="ECO:0000256" key="2">
    <source>
        <dbReference type="ARBA" id="ARBA00022884"/>
    </source>
</evidence>
<dbReference type="Proteomes" id="UP000612746">
    <property type="component" value="Unassembled WGS sequence"/>
</dbReference>
<dbReference type="GO" id="GO:0005730">
    <property type="term" value="C:nucleolus"/>
    <property type="evidence" value="ECO:0007669"/>
    <property type="project" value="TreeGrafter"/>
</dbReference>
<keyword evidence="1" id="KW-0677">Repeat</keyword>
<protein>
    <recommendedName>
        <fullName evidence="4">PUM-HD domain-containing protein</fullName>
    </recommendedName>
</protein>
<reference evidence="5" key="1">
    <citation type="submission" date="2020-12" db="EMBL/GenBank/DDBJ databases">
        <title>Metabolic potential, ecology and presence of endohyphal bacteria is reflected in genomic diversity of Mucoromycotina.</title>
        <authorList>
            <person name="Muszewska A."/>
            <person name="Okrasinska A."/>
            <person name="Steczkiewicz K."/>
            <person name="Drgas O."/>
            <person name="Orlowska M."/>
            <person name="Perlinska-Lenart U."/>
            <person name="Aleksandrzak-Piekarczyk T."/>
            <person name="Szatraj K."/>
            <person name="Zielenkiewicz U."/>
            <person name="Pilsyk S."/>
            <person name="Malc E."/>
            <person name="Mieczkowski P."/>
            <person name="Kruszewska J.S."/>
            <person name="Biernat P."/>
            <person name="Pawlowska J."/>
        </authorList>
    </citation>
    <scope>NUCLEOTIDE SEQUENCE</scope>
    <source>
        <strain evidence="5">WA0000051536</strain>
    </source>
</reference>
<proteinExistence type="predicted"/>
<dbReference type="Pfam" id="PF08144">
    <property type="entry name" value="CPL"/>
    <property type="match status" value="1"/>
</dbReference>
<sequence length="618" mass="70022">MAPAAKSPKRKQVTENDAERPSKKAHKQKKVEEVVEEEEEEQYEDTEMAEEEYEEEEQEAVEGEEEDDGKPKQSSREAHEKQKVLRQERKSNKPGYEVITDAKKIWEKLRRGDCDRDERIKLMKDIMELIEGRVSDLIFKHDASRVIQTCLKFGNSAQRNIIAGELTGHYLVLSKSMYGKFIVTKVLEYCHKYRDTILSELKNNIRKLIRHKEASTVIETFYGQHANAQQRKALLAEFYGPEFTLFAKKSKDAEIHTIDELLEKHPEKKDGVLRYMAETLGGCTDKGTVGNSIIHKALFEYFSRADEKGIQNMMEQLKDQLAEIVHTKEGSQVAMLCIAHASPKDRKHLIKVLKPFLNKIAKDEYGHLVILTLMDVVDDTVLVSKAVLGELSKSMTELLQDKFSRRIYLYLLVGRNTKYFHPSTIQLISANDEVRSKTSKKDPEVRAKELLTATSSSMIDQVTEHTGELMREKMSSQVVREIMLHALGDKTAAVDAILKLCDDNIEKENHIIEHRFANRAIKALIKADTAEASDDRAVEPLGFAPKLFDTIQDNLVHFATSQGGSFVILSLAEEPSTQKKTLAALKSHKKELKAAAVSEAEGSKGNLGAKMLLDLLDK</sequence>
<dbReference type="OrthoDB" id="497380at2759"/>
<dbReference type="InterPro" id="IPR001313">
    <property type="entry name" value="Pumilio_RNA-bd_rpt"/>
</dbReference>
<dbReference type="GO" id="GO:0006417">
    <property type="term" value="P:regulation of translation"/>
    <property type="evidence" value="ECO:0007669"/>
    <property type="project" value="TreeGrafter"/>
</dbReference>
<feature type="domain" description="PUM-HD" evidence="4">
    <location>
        <begin position="101"/>
        <end position="458"/>
    </location>
</feature>
<dbReference type="InterPro" id="IPR016024">
    <property type="entry name" value="ARM-type_fold"/>
</dbReference>
<feature type="compositionally biased region" description="Basic and acidic residues" evidence="3">
    <location>
        <begin position="69"/>
        <end position="91"/>
    </location>
</feature>
<gene>
    <name evidence="5" type="ORF">INT44_000226</name>
</gene>
<evidence type="ECO:0000256" key="3">
    <source>
        <dbReference type="SAM" id="MobiDB-lite"/>
    </source>
</evidence>
<dbReference type="SUPFAM" id="SSF48371">
    <property type="entry name" value="ARM repeat"/>
    <property type="match status" value="1"/>
</dbReference>
<comment type="caution">
    <text evidence="5">The sequence shown here is derived from an EMBL/GenBank/DDBJ whole genome shotgun (WGS) entry which is preliminary data.</text>
</comment>
<dbReference type="InterPro" id="IPR011989">
    <property type="entry name" value="ARM-like"/>
</dbReference>
<dbReference type="PANTHER" id="PTHR13389">
    <property type="entry name" value="PUMILIO HOMOLOG 3"/>
    <property type="match status" value="1"/>
</dbReference>
<organism evidence="5 6">
    <name type="scientific">Umbelopsis vinacea</name>
    <dbReference type="NCBI Taxonomy" id="44442"/>
    <lineage>
        <taxon>Eukaryota</taxon>
        <taxon>Fungi</taxon>
        <taxon>Fungi incertae sedis</taxon>
        <taxon>Mucoromycota</taxon>
        <taxon>Mucoromycotina</taxon>
        <taxon>Umbelopsidomycetes</taxon>
        <taxon>Umbelopsidales</taxon>
        <taxon>Umbelopsidaceae</taxon>
        <taxon>Umbelopsis</taxon>
    </lineage>
</organism>
<dbReference type="SMART" id="SM00025">
    <property type="entry name" value="Pumilio"/>
    <property type="match status" value="6"/>
</dbReference>
<feature type="compositionally biased region" description="Acidic residues" evidence="3">
    <location>
        <begin position="34"/>
        <end position="68"/>
    </location>
</feature>
<dbReference type="GO" id="GO:0003729">
    <property type="term" value="F:mRNA binding"/>
    <property type="evidence" value="ECO:0007669"/>
    <property type="project" value="TreeGrafter"/>
</dbReference>
<name>A0A8H7UDB9_9FUNG</name>
<dbReference type="PANTHER" id="PTHR13389:SF0">
    <property type="entry name" value="PUMILIO HOMOLOG 3"/>
    <property type="match status" value="1"/>
</dbReference>
<dbReference type="InterPro" id="IPR033133">
    <property type="entry name" value="PUM-HD"/>
</dbReference>
<dbReference type="PROSITE" id="PS50303">
    <property type="entry name" value="PUM_HD"/>
    <property type="match status" value="1"/>
</dbReference>
<feature type="compositionally biased region" description="Basic and acidic residues" evidence="3">
    <location>
        <begin position="12"/>
        <end position="22"/>
    </location>
</feature>
<keyword evidence="6" id="KW-1185">Reference proteome</keyword>
<evidence type="ECO:0000259" key="4">
    <source>
        <dbReference type="PROSITE" id="PS50303"/>
    </source>
</evidence>
<dbReference type="InterPro" id="IPR012959">
    <property type="entry name" value="CPL_dom"/>
</dbReference>
<keyword evidence="2" id="KW-0694">RNA-binding</keyword>
<evidence type="ECO:0000313" key="6">
    <source>
        <dbReference type="Proteomes" id="UP000612746"/>
    </source>
</evidence>
<evidence type="ECO:0000313" key="5">
    <source>
        <dbReference type="EMBL" id="KAG2175748.1"/>
    </source>
</evidence>
<dbReference type="AlphaFoldDB" id="A0A8H7UDB9"/>
<dbReference type="EMBL" id="JAEPRA010000014">
    <property type="protein sequence ID" value="KAG2175748.1"/>
    <property type="molecule type" value="Genomic_DNA"/>
</dbReference>
<feature type="region of interest" description="Disordered" evidence="3">
    <location>
        <begin position="1"/>
        <end position="92"/>
    </location>
</feature>
<dbReference type="Gene3D" id="1.25.10.10">
    <property type="entry name" value="Leucine-rich Repeat Variant"/>
    <property type="match status" value="1"/>
</dbReference>
<evidence type="ECO:0000256" key="1">
    <source>
        <dbReference type="ARBA" id="ARBA00022737"/>
    </source>
</evidence>
<dbReference type="Pfam" id="PF00806">
    <property type="entry name" value="PUF"/>
    <property type="match status" value="1"/>
</dbReference>